<feature type="domain" description="Cupin type-2" evidence="1">
    <location>
        <begin position="36"/>
        <end position="92"/>
    </location>
</feature>
<proteinExistence type="predicted"/>
<evidence type="ECO:0000259" key="1">
    <source>
        <dbReference type="Pfam" id="PF07883"/>
    </source>
</evidence>
<dbReference type="Gene3D" id="2.60.120.10">
    <property type="entry name" value="Jelly Rolls"/>
    <property type="match status" value="1"/>
</dbReference>
<evidence type="ECO:0000313" key="2">
    <source>
        <dbReference type="EMBL" id="NEE02363.1"/>
    </source>
</evidence>
<accession>A0A6L9SBC7</accession>
<evidence type="ECO:0000313" key="3">
    <source>
        <dbReference type="Proteomes" id="UP000475214"/>
    </source>
</evidence>
<dbReference type="Proteomes" id="UP000475214">
    <property type="component" value="Unassembled WGS sequence"/>
</dbReference>
<dbReference type="InterPro" id="IPR011051">
    <property type="entry name" value="RmlC_Cupin_sf"/>
</dbReference>
<name>A0A6L9SBC7_9ACTN</name>
<keyword evidence="3" id="KW-1185">Reference proteome</keyword>
<dbReference type="AlphaFoldDB" id="A0A6L9SBC7"/>
<dbReference type="SUPFAM" id="SSF51182">
    <property type="entry name" value="RmlC-like cupins"/>
    <property type="match status" value="1"/>
</dbReference>
<comment type="caution">
    <text evidence="2">The sequence shown here is derived from an EMBL/GenBank/DDBJ whole genome shotgun (WGS) entry which is preliminary data.</text>
</comment>
<dbReference type="RefSeq" id="WP_163740832.1">
    <property type="nucleotide sequence ID" value="NZ_JAAGOA010000014.1"/>
</dbReference>
<dbReference type="Pfam" id="PF07883">
    <property type="entry name" value="Cupin_2"/>
    <property type="match status" value="1"/>
</dbReference>
<protein>
    <submittedName>
        <fullName evidence="2">Cupin domain-containing protein</fullName>
    </submittedName>
</protein>
<dbReference type="InterPro" id="IPR014710">
    <property type="entry name" value="RmlC-like_jellyroll"/>
</dbReference>
<dbReference type="EMBL" id="JAAGOA010000014">
    <property type="protein sequence ID" value="NEE02363.1"/>
    <property type="molecule type" value="Genomic_DNA"/>
</dbReference>
<reference evidence="2 3" key="1">
    <citation type="submission" date="2020-02" db="EMBL/GenBank/DDBJ databases">
        <authorList>
            <person name="Li X.-J."/>
            <person name="Han X.-M."/>
        </authorList>
    </citation>
    <scope>NUCLEOTIDE SEQUENCE [LARGE SCALE GENOMIC DNA]</scope>
    <source>
        <strain evidence="2 3">CCTCC AB 2017055</strain>
    </source>
</reference>
<gene>
    <name evidence="2" type="ORF">G1H10_19500</name>
</gene>
<sequence>MFVIRHADTRRTETPGATMTTLASPTLGNADTPVWQVEMQPGQAGPVHVIDTQQTWTVVDGRASFEVDGAETVVEAGETIVIPGTAQRRVSTPDGPGLTAIVIGARAARASLPDGTDRGTPPWMA</sequence>
<organism evidence="2 3">
    <name type="scientific">Phytoactinopolyspora halotolerans</name>
    <dbReference type="NCBI Taxonomy" id="1981512"/>
    <lineage>
        <taxon>Bacteria</taxon>
        <taxon>Bacillati</taxon>
        <taxon>Actinomycetota</taxon>
        <taxon>Actinomycetes</taxon>
        <taxon>Jiangellales</taxon>
        <taxon>Jiangellaceae</taxon>
        <taxon>Phytoactinopolyspora</taxon>
    </lineage>
</organism>
<dbReference type="InterPro" id="IPR013096">
    <property type="entry name" value="Cupin_2"/>
</dbReference>